<keyword evidence="2" id="KW-1133">Transmembrane helix</keyword>
<organism evidence="4 5">
    <name type="scientific">Roseitalea porphyridii</name>
    <dbReference type="NCBI Taxonomy" id="1852022"/>
    <lineage>
        <taxon>Bacteria</taxon>
        <taxon>Pseudomonadati</taxon>
        <taxon>Pseudomonadota</taxon>
        <taxon>Alphaproteobacteria</taxon>
        <taxon>Hyphomicrobiales</taxon>
        <taxon>Ahrensiaceae</taxon>
        <taxon>Roseitalea</taxon>
    </lineage>
</organism>
<evidence type="ECO:0000259" key="3">
    <source>
        <dbReference type="Pfam" id="PF02698"/>
    </source>
</evidence>
<dbReference type="InterPro" id="IPR014729">
    <property type="entry name" value="Rossmann-like_a/b/a_fold"/>
</dbReference>
<feature type="region of interest" description="Disordered" evidence="1">
    <location>
        <begin position="1"/>
        <end position="26"/>
    </location>
</feature>
<dbReference type="Proteomes" id="UP000293719">
    <property type="component" value="Chromosome"/>
</dbReference>
<dbReference type="AlphaFoldDB" id="A0A4P6UY43"/>
<dbReference type="EMBL" id="CP036532">
    <property type="protein sequence ID" value="QBK29224.1"/>
    <property type="molecule type" value="Genomic_DNA"/>
</dbReference>
<dbReference type="OrthoDB" id="9812311at2"/>
<dbReference type="PANTHER" id="PTHR30336:SF4">
    <property type="entry name" value="ENVELOPE BIOGENESIS FACTOR ELYC"/>
    <property type="match status" value="1"/>
</dbReference>
<proteinExistence type="predicted"/>
<dbReference type="CDD" id="cd06259">
    <property type="entry name" value="YdcF-like"/>
    <property type="match status" value="1"/>
</dbReference>
<dbReference type="InterPro" id="IPR051599">
    <property type="entry name" value="Cell_Envelope_Assoc"/>
</dbReference>
<dbReference type="Pfam" id="PF02698">
    <property type="entry name" value="DUF218"/>
    <property type="match status" value="1"/>
</dbReference>
<keyword evidence="2" id="KW-0472">Membrane</keyword>
<dbReference type="Gene3D" id="3.40.50.620">
    <property type="entry name" value="HUPs"/>
    <property type="match status" value="1"/>
</dbReference>
<feature type="transmembrane region" description="Helical" evidence="2">
    <location>
        <begin position="30"/>
        <end position="53"/>
    </location>
</feature>
<feature type="domain" description="DUF218" evidence="3">
    <location>
        <begin position="69"/>
        <end position="208"/>
    </location>
</feature>
<dbReference type="GO" id="GO:0000270">
    <property type="term" value="P:peptidoglycan metabolic process"/>
    <property type="evidence" value="ECO:0007669"/>
    <property type="project" value="TreeGrafter"/>
</dbReference>
<accession>A0A4P6UY43</accession>
<reference evidence="4 5" key="1">
    <citation type="journal article" date="2017" name="Int. J. Syst. Evol. Microbiol.">
        <title>Roseitalea porphyridii gen. nov., sp. nov., isolated from a red alga, and reclassification of Hoeflea suaedae Chung et al. 2013 as Pseudohoeflea suaedae gen. nov., comb. nov.</title>
        <authorList>
            <person name="Hyeon J.W."/>
            <person name="Jeong S.E."/>
            <person name="Baek K."/>
            <person name="Jeon C.O."/>
        </authorList>
    </citation>
    <scope>NUCLEOTIDE SEQUENCE [LARGE SCALE GENOMIC DNA]</scope>
    <source>
        <strain evidence="4 5">MA7-20</strain>
    </source>
</reference>
<keyword evidence="5" id="KW-1185">Reference proteome</keyword>
<dbReference type="PANTHER" id="PTHR30336">
    <property type="entry name" value="INNER MEMBRANE PROTEIN, PROBABLE PERMEASE"/>
    <property type="match status" value="1"/>
</dbReference>
<dbReference type="KEGG" id="rpod:E0E05_00610"/>
<dbReference type="InterPro" id="IPR003848">
    <property type="entry name" value="DUF218"/>
</dbReference>
<protein>
    <submittedName>
        <fullName evidence="4">YdcF family protein</fullName>
    </submittedName>
</protein>
<evidence type="ECO:0000256" key="1">
    <source>
        <dbReference type="SAM" id="MobiDB-lite"/>
    </source>
</evidence>
<name>A0A4P6UY43_9HYPH</name>
<gene>
    <name evidence="4" type="ORF">E0E05_00610</name>
</gene>
<evidence type="ECO:0000256" key="2">
    <source>
        <dbReference type="SAM" id="Phobius"/>
    </source>
</evidence>
<evidence type="ECO:0000313" key="4">
    <source>
        <dbReference type="EMBL" id="QBK29224.1"/>
    </source>
</evidence>
<sequence>MMQTSPQADPTVDGYGQADRPAGRRRPRPLPVLSLALLAGAAFVLAGFVGFAAQVDAQANRLDPAAKADGIVVLTGGRARLDSAVALLRADHGARLLISGVDASISEETLRNTLGVSADLYACCIDIDREALDTTGNARSSAEWAARNGYSSLIVVTNDYHVPRSMLEMRRVMPGQQLTAYPVINENPRSADMTGTVDRYRVLIGEYAKYLVAQARGLSI</sequence>
<evidence type="ECO:0000313" key="5">
    <source>
        <dbReference type="Proteomes" id="UP000293719"/>
    </source>
</evidence>
<dbReference type="GO" id="GO:0005886">
    <property type="term" value="C:plasma membrane"/>
    <property type="evidence" value="ECO:0007669"/>
    <property type="project" value="TreeGrafter"/>
</dbReference>
<keyword evidence="2" id="KW-0812">Transmembrane</keyword>
<dbReference type="GO" id="GO:0043164">
    <property type="term" value="P:Gram-negative-bacterium-type cell wall biogenesis"/>
    <property type="evidence" value="ECO:0007669"/>
    <property type="project" value="TreeGrafter"/>
</dbReference>